<organism evidence="1 2">
    <name type="scientific">Hypsizygus marmoreus</name>
    <name type="common">White beech mushroom</name>
    <name type="synonym">Agaricus marmoreus</name>
    <dbReference type="NCBI Taxonomy" id="39966"/>
    <lineage>
        <taxon>Eukaryota</taxon>
        <taxon>Fungi</taxon>
        <taxon>Dikarya</taxon>
        <taxon>Basidiomycota</taxon>
        <taxon>Agaricomycotina</taxon>
        <taxon>Agaricomycetes</taxon>
        <taxon>Agaricomycetidae</taxon>
        <taxon>Agaricales</taxon>
        <taxon>Tricholomatineae</taxon>
        <taxon>Lyophyllaceae</taxon>
        <taxon>Hypsizygus</taxon>
    </lineage>
</organism>
<name>A0A369J767_HYPMA</name>
<dbReference type="AlphaFoldDB" id="A0A369J767"/>
<dbReference type="InParanoid" id="A0A369J767"/>
<dbReference type="EMBL" id="LUEZ02000157">
    <property type="protein sequence ID" value="RDB15553.1"/>
    <property type="molecule type" value="Genomic_DNA"/>
</dbReference>
<keyword evidence="2" id="KW-1185">Reference proteome</keyword>
<evidence type="ECO:0000313" key="1">
    <source>
        <dbReference type="EMBL" id="RDB15553.1"/>
    </source>
</evidence>
<dbReference type="Proteomes" id="UP000076154">
    <property type="component" value="Unassembled WGS sequence"/>
</dbReference>
<protein>
    <submittedName>
        <fullName evidence="1">Uncharacterized protein</fullName>
    </submittedName>
</protein>
<proteinExistence type="predicted"/>
<gene>
    <name evidence="1" type="ORF">Hypma_004147</name>
</gene>
<accession>A0A369J767</accession>
<evidence type="ECO:0000313" key="2">
    <source>
        <dbReference type="Proteomes" id="UP000076154"/>
    </source>
</evidence>
<reference evidence="1" key="1">
    <citation type="submission" date="2018-04" db="EMBL/GenBank/DDBJ databases">
        <title>Whole genome sequencing of Hypsizygus marmoreus.</title>
        <authorList>
            <person name="Choi I.-G."/>
            <person name="Min B."/>
            <person name="Kim J.-G."/>
            <person name="Kim S."/>
            <person name="Oh Y.-L."/>
            <person name="Kong W.-S."/>
            <person name="Park H."/>
            <person name="Jeong J."/>
            <person name="Song E.-S."/>
        </authorList>
    </citation>
    <scope>NUCLEOTIDE SEQUENCE [LARGE SCALE GENOMIC DNA]</scope>
    <source>
        <strain evidence="1">51987-8</strain>
    </source>
</reference>
<comment type="caution">
    <text evidence="1">The sequence shown here is derived from an EMBL/GenBank/DDBJ whole genome shotgun (WGS) entry which is preliminary data.</text>
</comment>
<sequence length="91" mass="10567">MEKAWTASLHPSYRDEFLTSKMQFLVCSENHWDFKPTEHATGTAEAMFIVSKASSMLIQARKINLRIYATKLKWSAIFSDEQTFEFDHTST</sequence>